<proteinExistence type="predicted"/>
<gene>
    <name evidence="5" type="ORF">BBIA_0003</name>
</gene>
<dbReference type="InterPro" id="IPR028082">
    <property type="entry name" value="Peripla_BP_I"/>
</dbReference>
<dbReference type="CDD" id="cd01392">
    <property type="entry name" value="HTH_LacI"/>
    <property type="match status" value="1"/>
</dbReference>
<protein>
    <submittedName>
        <fullName evidence="5">Regulatory protein LacI</fullName>
    </submittedName>
</protein>
<dbReference type="Proteomes" id="UP000029108">
    <property type="component" value="Unassembled WGS sequence"/>
</dbReference>
<dbReference type="PROSITE" id="PS50932">
    <property type="entry name" value="HTH_LACI_2"/>
    <property type="match status" value="1"/>
</dbReference>
<dbReference type="CDD" id="cd06267">
    <property type="entry name" value="PBP1_LacI_sugar_binding-like"/>
    <property type="match status" value="1"/>
</dbReference>
<dbReference type="RefSeq" id="WP_033494442.1">
    <property type="nucleotide sequence ID" value="NZ_JDUU01000016.1"/>
</dbReference>
<dbReference type="OrthoDB" id="37081at2"/>
<name>A0A086ZMX4_9BIFI</name>
<dbReference type="Pfam" id="PF13377">
    <property type="entry name" value="Peripla_BP_3"/>
    <property type="match status" value="1"/>
</dbReference>
<keyword evidence="6" id="KW-1185">Reference proteome</keyword>
<comment type="caution">
    <text evidence="5">The sequence shown here is derived from an EMBL/GenBank/DDBJ whole genome shotgun (WGS) entry which is preliminary data.</text>
</comment>
<dbReference type="PANTHER" id="PTHR30146:SF109">
    <property type="entry name" value="HTH-TYPE TRANSCRIPTIONAL REGULATOR GALS"/>
    <property type="match status" value="1"/>
</dbReference>
<organism evidence="5 6">
    <name type="scientific">Bifidobacterium biavatii DSM 23969</name>
    <dbReference type="NCBI Taxonomy" id="1437608"/>
    <lineage>
        <taxon>Bacteria</taxon>
        <taxon>Bacillati</taxon>
        <taxon>Actinomycetota</taxon>
        <taxon>Actinomycetes</taxon>
        <taxon>Bifidobacteriales</taxon>
        <taxon>Bifidobacteriaceae</taxon>
        <taxon>Bifidobacterium</taxon>
    </lineage>
</organism>
<evidence type="ECO:0000256" key="1">
    <source>
        <dbReference type="ARBA" id="ARBA00023015"/>
    </source>
</evidence>
<dbReference type="GO" id="GO:0000976">
    <property type="term" value="F:transcription cis-regulatory region binding"/>
    <property type="evidence" value="ECO:0007669"/>
    <property type="project" value="TreeGrafter"/>
</dbReference>
<dbReference type="SUPFAM" id="SSF53822">
    <property type="entry name" value="Periplasmic binding protein-like I"/>
    <property type="match status" value="1"/>
</dbReference>
<dbReference type="eggNOG" id="COG1609">
    <property type="taxonomic scope" value="Bacteria"/>
</dbReference>
<dbReference type="Pfam" id="PF00532">
    <property type="entry name" value="Peripla_BP_1"/>
    <property type="match status" value="1"/>
</dbReference>
<evidence type="ECO:0000256" key="3">
    <source>
        <dbReference type="ARBA" id="ARBA00023163"/>
    </source>
</evidence>
<keyword evidence="1" id="KW-0805">Transcription regulation</keyword>
<dbReference type="SUPFAM" id="SSF47413">
    <property type="entry name" value="lambda repressor-like DNA-binding domains"/>
    <property type="match status" value="1"/>
</dbReference>
<dbReference type="EMBL" id="JGYN01000030">
    <property type="protein sequence ID" value="KFI47874.1"/>
    <property type="molecule type" value="Genomic_DNA"/>
</dbReference>
<dbReference type="InterPro" id="IPR001761">
    <property type="entry name" value="Peripla_BP/Lac1_sug-bd_dom"/>
</dbReference>
<feature type="domain" description="HTH lacI-type" evidence="4">
    <location>
        <begin position="2"/>
        <end position="56"/>
    </location>
</feature>
<evidence type="ECO:0000313" key="6">
    <source>
        <dbReference type="Proteomes" id="UP000029108"/>
    </source>
</evidence>
<sequence>MPTLKDVAAKAGVSLSTAGAAMRGEDIVKPATKERVLAAAKELGYSPNLSARFLKKGRTGAIAVMVPNIMHPYYTNLVYAVCQEADKHGLRTIIQQTGYTSASETDVLEQMASSTLCDGLILNASNVDDRHLRTLLGNHPAVLLNYMVDEPLFDNVQPAITRGVDLAFGYLQGRGYRHVAVIGARAFDPDDPDISRQNDGIQYAMNALIDSGMGYPDDFVDCNWSVGGGKDAAEELCRPIAQDNATHDDVAHDDVAHDGNVAYVAYDDNVHSDADGGTDARSGATDRVRRVDRYDAFYCMNDLIAYGLIRGLHEHGIRVPDDKAVFGHDGVIDDPFTIPSLSTVAVDYADMAHKAVDMLLEQINHPDGARKPRTTYAGCRLVIGESA</sequence>
<dbReference type="Gene3D" id="1.10.260.40">
    <property type="entry name" value="lambda repressor-like DNA-binding domains"/>
    <property type="match status" value="1"/>
</dbReference>
<dbReference type="GO" id="GO:0003700">
    <property type="term" value="F:DNA-binding transcription factor activity"/>
    <property type="evidence" value="ECO:0007669"/>
    <property type="project" value="TreeGrafter"/>
</dbReference>
<evidence type="ECO:0000259" key="4">
    <source>
        <dbReference type="PROSITE" id="PS50932"/>
    </source>
</evidence>
<keyword evidence="2" id="KW-0238">DNA-binding</keyword>
<evidence type="ECO:0000313" key="5">
    <source>
        <dbReference type="EMBL" id="KFI47874.1"/>
    </source>
</evidence>
<dbReference type="STRING" id="1437608.GCA_000771645_00718"/>
<keyword evidence="3" id="KW-0804">Transcription</keyword>
<reference evidence="5 6" key="1">
    <citation type="submission" date="2014-03" db="EMBL/GenBank/DDBJ databases">
        <title>Genomics of Bifidobacteria.</title>
        <authorList>
            <person name="Ventura M."/>
            <person name="Milani C."/>
            <person name="Lugli G.A."/>
        </authorList>
    </citation>
    <scope>NUCLEOTIDE SEQUENCE [LARGE SCALE GENOMIC DNA]</scope>
    <source>
        <strain evidence="5 6">DSM 23969</strain>
    </source>
</reference>
<accession>A0A086ZMX4</accession>
<dbReference type="PANTHER" id="PTHR30146">
    <property type="entry name" value="LACI-RELATED TRANSCRIPTIONAL REPRESSOR"/>
    <property type="match status" value="1"/>
</dbReference>
<dbReference type="InterPro" id="IPR000843">
    <property type="entry name" value="HTH_LacI"/>
</dbReference>
<dbReference type="AlphaFoldDB" id="A0A086ZMX4"/>
<evidence type="ECO:0000256" key="2">
    <source>
        <dbReference type="ARBA" id="ARBA00023125"/>
    </source>
</evidence>
<dbReference type="Gene3D" id="3.40.50.2300">
    <property type="match status" value="4"/>
</dbReference>
<dbReference type="Pfam" id="PF00356">
    <property type="entry name" value="LacI"/>
    <property type="match status" value="1"/>
</dbReference>
<dbReference type="InterPro" id="IPR046335">
    <property type="entry name" value="LacI/GalR-like_sensor"/>
</dbReference>
<dbReference type="SMART" id="SM00354">
    <property type="entry name" value="HTH_LACI"/>
    <property type="match status" value="1"/>
</dbReference>
<dbReference type="InterPro" id="IPR010982">
    <property type="entry name" value="Lambda_DNA-bd_dom_sf"/>
</dbReference>